<accession>A0ABQ5VBV0</accession>
<protein>
    <submittedName>
        <fullName evidence="1">Uncharacterized protein</fullName>
    </submittedName>
</protein>
<keyword evidence="2" id="KW-1185">Reference proteome</keyword>
<evidence type="ECO:0000313" key="2">
    <source>
        <dbReference type="Proteomes" id="UP001161391"/>
    </source>
</evidence>
<comment type="caution">
    <text evidence="1">The sequence shown here is derived from an EMBL/GenBank/DDBJ whole genome shotgun (WGS) entry which is preliminary data.</text>
</comment>
<sequence>MVREVKEIDFKLYGLRHEKDGAVRADVFAKKLADFVNGLKAADKHVNGKKAVNHLITNLEYGSALARISEEVYSRKVSFSASGIEYYQEIANDIATGGPIKPDTPIQVLKSLAALGDGADKTFSHGEMQMPENNDNIVRFDTYFDKQAGVILDKFTKPAREDAFYEGTSFGEFDGTIKEVDLRGKIHSAKLILSAGNVEIDCICNSVSVTNLRETLDRRVIVQAAASYDGTKRLPTRLDIKLITPVATDGDLLRWCGAFDVPPIRDGDLW</sequence>
<evidence type="ECO:0000313" key="1">
    <source>
        <dbReference type="EMBL" id="GLQ24489.1"/>
    </source>
</evidence>
<dbReference type="Proteomes" id="UP001161391">
    <property type="component" value="Unassembled WGS sequence"/>
</dbReference>
<proteinExistence type="predicted"/>
<reference evidence="1" key="2">
    <citation type="submission" date="2023-01" db="EMBL/GenBank/DDBJ databases">
        <title>Draft genome sequence of Algimonas ampicilliniresistens strain NBRC 108219.</title>
        <authorList>
            <person name="Sun Q."/>
            <person name="Mori K."/>
        </authorList>
    </citation>
    <scope>NUCLEOTIDE SEQUENCE</scope>
    <source>
        <strain evidence="1">NBRC 108219</strain>
    </source>
</reference>
<organism evidence="1 2">
    <name type="scientific">Algimonas ampicilliniresistens</name>
    <dbReference type="NCBI Taxonomy" id="1298735"/>
    <lineage>
        <taxon>Bacteria</taxon>
        <taxon>Pseudomonadati</taxon>
        <taxon>Pseudomonadota</taxon>
        <taxon>Alphaproteobacteria</taxon>
        <taxon>Maricaulales</taxon>
        <taxon>Robiginitomaculaceae</taxon>
        <taxon>Algimonas</taxon>
    </lineage>
</organism>
<gene>
    <name evidence="1" type="ORF">GCM10007853_23630</name>
</gene>
<reference evidence="1" key="1">
    <citation type="journal article" date="2014" name="Int. J. Syst. Evol. Microbiol.">
        <title>Complete genome of a new Firmicutes species belonging to the dominant human colonic microbiota ('Ruminococcus bicirculans') reveals two chromosomes and a selective capacity to utilize plant glucans.</title>
        <authorList>
            <consortium name="NISC Comparative Sequencing Program"/>
            <person name="Wegmann U."/>
            <person name="Louis P."/>
            <person name="Goesmann A."/>
            <person name="Henrissat B."/>
            <person name="Duncan S.H."/>
            <person name="Flint H.J."/>
        </authorList>
    </citation>
    <scope>NUCLEOTIDE SEQUENCE</scope>
    <source>
        <strain evidence="1">NBRC 108219</strain>
    </source>
</reference>
<dbReference type="RefSeq" id="WP_284390945.1">
    <property type="nucleotide sequence ID" value="NZ_BSNK01000002.1"/>
</dbReference>
<dbReference type="EMBL" id="BSNK01000002">
    <property type="protein sequence ID" value="GLQ24489.1"/>
    <property type="molecule type" value="Genomic_DNA"/>
</dbReference>
<name>A0ABQ5VBV0_9PROT</name>